<gene>
    <name evidence="1" type="ORF">RRG08_013985</name>
</gene>
<comment type="caution">
    <text evidence="1">The sequence shown here is derived from an EMBL/GenBank/DDBJ whole genome shotgun (WGS) entry which is preliminary data.</text>
</comment>
<accession>A0AAE1CWD4</accession>
<protein>
    <submittedName>
        <fullName evidence="1">Uncharacterized protein</fullName>
    </submittedName>
</protein>
<keyword evidence="2" id="KW-1185">Reference proteome</keyword>
<dbReference type="Proteomes" id="UP001283361">
    <property type="component" value="Unassembled WGS sequence"/>
</dbReference>
<sequence length="171" mass="19044">MCYCELPARAGFSLYQRVGKGFISEWCWWVVRYDLRLEIYRKSPSSHLWASVPGQGVSAASRTGQDRVSCGGSVRSSSEECSHECRPATPGLADTRLRVPRCFGCRLFMGSNSDSFQRSRLDLLRILLDIFLKLYPPPALLCPSLAPLSFPTSPHFPSSLTASQTLPNKLL</sequence>
<organism evidence="1 2">
    <name type="scientific">Elysia crispata</name>
    <name type="common">lettuce slug</name>
    <dbReference type="NCBI Taxonomy" id="231223"/>
    <lineage>
        <taxon>Eukaryota</taxon>
        <taxon>Metazoa</taxon>
        <taxon>Spiralia</taxon>
        <taxon>Lophotrochozoa</taxon>
        <taxon>Mollusca</taxon>
        <taxon>Gastropoda</taxon>
        <taxon>Heterobranchia</taxon>
        <taxon>Euthyneura</taxon>
        <taxon>Panpulmonata</taxon>
        <taxon>Sacoglossa</taxon>
        <taxon>Placobranchoidea</taxon>
        <taxon>Plakobranchidae</taxon>
        <taxon>Elysia</taxon>
    </lineage>
</organism>
<proteinExistence type="predicted"/>
<dbReference type="EMBL" id="JAWDGP010006515">
    <property type="protein sequence ID" value="KAK3739551.1"/>
    <property type="molecule type" value="Genomic_DNA"/>
</dbReference>
<evidence type="ECO:0000313" key="2">
    <source>
        <dbReference type="Proteomes" id="UP001283361"/>
    </source>
</evidence>
<name>A0AAE1CWD4_9GAST</name>
<evidence type="ECO:0000313" key="1">
    <source>
        <dbReference type="EMBL" id="KAK3739551.1"/>
    </source>
</evidence>
<reference evidence="1" key="1">
    <citation type="journal article" date="2023" name="G3 (Bethesda)">
        <title>A reference genome for the long-term kleptoplast-retaining sea slug Elysia crispata morphotype clarki.</title>
        <authorList>
            <person name="Eastman K.E."/>
            <person name="Pendleton A.L."/>
            <person name="Shaikh M.A."/>
            <person name="Suttiyut T."/>
            <person name="Ogas R."/>
            <person name="Tomko P."/>
            <person name="Gavelis G."/>
            <person name="Widhalm J.R."/>
            <person name="Wisecaver J.H."/>
        </authorList>
    </citation>
    <scope>NUCLEOTIDE SEQUENCE</scope>
    <source>
        <strain evidence="1">ECLA1</strain>
    </source>
</reference>
<dbReference type="AlphaFoldDB" id="A0AAE1CWD4"/>